<reference evidence="5" key="1">
    <citation type="journal article" date="2019" name="Int. J. Syst. Evol. Microbiol.">
        <title>The Global Catalogue of Microorganisms (GCM) 10K type strain sequencing project: providing services to taxonomists for standard genome sequencing and annotation.</title>
        <authorList>
            <consortium name="The Broad Institute Genomics Platform"/>
            <consortium name="The Broad Institute Genome Sequencing Center for Infectious Disease"/>
            <person name="Wu L."/>
            <person name="Ma J."/>
        </authorList>
    </citation>
    <scope>NUCLEOTIDE SEQUENCE [LARGE SCALE GENOMIC DNA]</scope>
    <source>
        <strain evidence="5">CCUG 49452</strain>
    </source>
</reference>
<dbReference type="Proteomes" id="UP001596001">
    <property type="component" value="Unassembled WGS sequence"/>
</dbReference>
<comment type="subcellular location">
    <subcellularLocation>
        <location evidence="3">Cytoplasm</location>
    </subcellularLocation>
</comment>
<dbReference type="PANTHER" id="PTHR33643:SF1">
    <property type="entry name" value="UREASE ACCESSORY PROTEIN D"/>
    <property type="match status" value="1"/>
</dbReference>
<dbReference type="RefSeq" id="WP_382430264.1">
    <property type="nucleotide sequence ID" value="NZ_JBHSHJ010000002.1"/>
</dbReference>
<proteinExistence type="inferred from homology"/>
<evidence type="ECO:0000256" key="2">
    <source>
        <dbReference type="ARBA" id="ARBA00023186"/>
    </source>
</evidence>
<comment type="similarity">
    <text evidence="1 3">Belongs to the UreD family.</text>
</comment>
<sequence length="278" mass="30517">MSWQARLDLQYHRHLSGQTLLRHQHTGPLRIFKSLYPEGAGICHNVIVHPPGGLVQGDSLEIEVAVAQGAHALISTPGATRFYRSTSGELARQQVRLQLEAGSRLEWLPLETIAYDGCQAQNQVQVELAPGAELLAWDVVSLGLPAAALPFASGCLTQHWEWPGIWLERACIAAEDKRLLCSPLGLAGQTALGTLVLACGTPLTRLRREALLEACRGLIEAHPLASRCGATCPNDYMLVVRALASQVEPLMQLWQSLWALLRREAWLLADQPPRIWSV</sequence>
<keyword evidence="3" id="KW-0996">Nickel insertion</keyword>
<accession>A0ABV9QBV8</accession>
<comment type="caution">
    <text evidence="4">The sequence shown here is derived from an EMBL/GenBank/DDBJ whole genome shotgun (WGS) entry which is preliminary data.</text>
</comment>
<dbReference type="PANTHER" id="PTHR33643">
    <property type="entry name" value="UREASE ACCESSORY PROTEIN D"/>
    <property type="match status" value="1"/>
</dbReference>
<evidence type="ECO:0000256" key="3">
    <source>
        <dbReference type="HAMAP-Rule" id="MF_01384"/>
    </source>
</evidence>
<evidence type="ECO:0000313" key="5">
    <source>
        <dbReference type="Proteomes" id="UP001596001"/>
    </source>
</evidence>
<protein>
    <recommendedName>
        <fullName evidence="3">Urease accessory protein UreD</fullName>
    </recommendedName>
</protein>
<keyword evidence="3" id="KW-0963">Cytoplasm</keyword>
<comment type="subunit">
    <text evidence="3">UreD, UreF and UreG form a complex that acts as a GTP-hydrolysis-dependent molecular chaperone, activating the urease apoprotein by helping to assemble the nickel containing metallocenter of UreC. The UreE protein probably delivers the nickel.</text>
</comment>
<comment type="function">
    <text evidence="3">Required for maturation of urease via the functional incorporation of the urease nickel metallocenter.</text>
</comment>
<name>A0ABV9QBV8_9BURK</name>
<gene>
    <name evidence="3" type="primary">ureD</name>
    <name evidence="4" type="ORF">ACFO6X_03960</name>
</gene>
<keyword evidence="5" id="KW-1185">Reference proteome</keyword>
<dbReference type="Pfam" id="PF01774">
    <property type="entry name" value="UreD"/>
    <property type="match status" value="1"/>
</dbReference>
<dbReference type="InterPro" id="IPR002669">
    <property type="entry name" value="UreD"/>
</dbReference>
<keyword evidence="2 3" id="KW-0143">Chaperone</keyword>
<evidence type="ECO:0000313" key="4">
    <source>
        <dbReference type="EMBL" id="MFC4788139.1"/>
    </source>
</evidence>
<dbReference type="EMBL" id="JBHSHJ010000002">
    <property type="protein sequence ID" value="MFC4788139.1"/>
    <property type="molecule type" value="Genomic_DNA"/>
</dbReference>
<organism evidence="4 5">
    <name type="scientific">Giesbergeria sinuosa</name>
    <dbReference type="NCBI Taxonomy" id="80883"/>
    <lineage>
        <taxon>Bacteria</taxon>
        <taxon>Pseudomonadati</taxon>
        <taxon>Pseudomonadota</taxon>
        <taxon>Betaproteobacteria</taxon>
        <taxon>Burkholderiales</taxon>
        <taxon>Comamonadaceae</taxon>
        <taxon>Giesbergeria</taxon>
    </lineage>
</organism>
<dbReference type="HAMAP" id="MF_01384">
    <property type="entry name" value="UreD"/>
    <property type="match status" value="1"/>
</dbReference>
<evidence type="ECO:0000256" key="1">
    <source>
        <dbReference type="ARBA" id="ARBA00007177"/>
    </source>
</evidence>